<feature type="region of interest" description="Disordered" evidence="1">
    <location>
        <begin position="773"/>
        <end position="837"/>
    </location>
</feature>
<dbReference type="GO" id="GO:0045945">
    <property type="term" value="P:positive regulation of transcription by RNA polymerase III"/>
    <property type="evidence" value="ECO:0007669"/>
    <property type="project" value="TreeGrafter"/>
</dbReference>
<dbReference type="Proteomes" id="UP000515158">
    <property type="component" value="Unplaced"/>
</dbReference>
<dbReference type="OrthoDB" id="6288737at2759"/>
<dbReference type="GeneID" id="117650094"/>
<dbReference type="GO" id="GO:0042795">
    <property type="term" value="P:snRNA transcription by RNA polymerase II"/>
    <property type="evidence" value="ECO:0007669"/>
    <property type="project" value="TreeGrafter"/>
</dbReference>
<feature type="compositionally biased region" description="Basic and acidic residues" evidence="1">
    <location>
        <begin position="500"/>
        <end position="518"/>
    </location>
</feature>
<evidence type="ECO:0000313" key="6">
    <source>
        <dbReference type="RefSeq" id="XP_034249286.1"/>
    </source>
</evidence>
<dbReference type="GO" id="GO:0008023">
    <property type="term" value="C:transcription elongation factor complex"/>
    <property type="evidence" value="ECO:0007669"/>
    <property type="project" value="InterPro"/>
</dbReference>
<keyword evidence="3" id="KW-1185">Reference proteome</keyword>
<feature type="compositionally biased region" description="Acidic residues" evidence="1">
    <location>
        <begin position="828"/>
        <end position="837"/>
    </location>
</feature>
<proteinExistence type="predicted"/>
<sequence length="837" mass="94895">MDVFNALWDDPEQRKRPPDDNFQLFTMEEWFAMSSTHKILTGSLQCPLPHEIEPSKGAPKSALNRNIRDLLMQKSKRDAASMKAAQLKDSNDGKLYVPGFSRFPHFARISDLTSQEHAECLRLWMKFDGKPTEELTVTEKAEHQLFQSLYSRVKAEQKEFLECAKINWPEVKHRTVNIKGDPHNYFLQFWANKVSNAMSQYPHKYVKLKTFSIHENAEMGQKLHFVKNLLNIGKIAMARLPDFHEAFRVASSILKLRTWAFLNVPPSNLNGTLHKVPVSRDPNAERLARLHGANVVISTSGMRCLLDNYDEKKCPVSEVGRSWVLPIIVKEHRSFCDGKPVTKTIIFIDKQLPKPKMTGVEKVSWYQKHALFAAVVTRNRNAGIEFDIKGEDILIRRNLDSTDTMSESSSGTNAEESALKHSNKSSSIEQPPSNNDSSNLCNPPPSTLHPNRNKNNVPDDEDDDDNDDDDDDDDDDALMIDLPDNEVSSSKQVTPSRKAVKSDDSEIKAQPLKSKETICTEDSVTKSPPAELACCGGSNKQTQPGKWEKICPPEPVQIVNGNALPVSNTNLTYNLWCLKSEEEENDQNQSGEINLLIRSRVDGCEPLDHGKYQPICLASKPEYQLEYGPSIIPLSDLTRQWTKLLIQPNTELARVRVNVQRAELVTLEKRSILEIEEEAQTLYKTALSDNLKCFQQILRELIQLPTGQYLLSHSPQMGSSVELFKASNEANVIDWYLPKDYGSRPEIIDYDMPWPEIDTNVILPRHLQIQSMPCTFHSPKGPTLKSKPSKPQNQQPQNQQPQQGSSSRYKKKNRKKNKKAKPTNKAEEPEEEASTMP</sequence>
<evidence type="ECO:0000313" key="3">
    <source>
        <dbReference type="Proteomes" id="UP000515158"/>
    </source>
</evidence>
<dbReference type="InterPro" id="IPR019535">
    <property type="entry name" value="ICE2_C"/>
</dbReference>
<feature type="domain" description="Little elongation complex subunit 2 C-terminal" evidence="2">
    <location>
        <begin position="567"/>
        <end position="777"/>
    </location>
</feature>
<evidence type="ECO:0000259" key="2">
    <source>
        <dbReference type="Pfam" id="PF10505"/>
    </source>
</evidence>
<name>A0A6P8ZWU0_THRPL</name>
<dbReference type="PANTHER" id="PTHR14633:SF3">
    <property type="entry name" value="LITTLE ELONGATION COMPLEX SUBUNIT 2"/>
    <property type="match status" value="1"/>
</dbReference>
<evidence type="ECO:0000313" key="4">
    <source>
        <dbReference type="RefSeq" id="XP_034249283.1"/>
    </source>
</evidence>
<evidence type="ECO:0000256" key="1">
    <source>
        <dbReference type="SAM" id="MobiDB-lite"/>
    </source>
</evidence>
<feature type="compositionally biased region" description="Low complexity" evidence="1">
    <location>
        <begin position="785"/>
        <end position="807"/>
    </location>
</feature>
<dbReference type="RefSeq" id="XP_034249283.1">
    <property type="nucleotide sequence ID" value="XM_034393392.1"/>
</dbReference>
<dbReference type="Pfam" id="PF10505">
    <property type="entry name" value="NARG2_C"/>
    <property type="match status" value="1"/>
</dbReference>
<feature type="compositionally biased region" description="Basic residues" evidence="1">
    <location>
        <begin position="808"/>
        <end position="822"/>
    </location>
</feature>
<reference evidence="4 5" key="1">
    <citation type="submission" date="2025-04" db="UniProtKB">
        <authorList>
            <consortium name="RefSeq"/>
        </authorList>
    </citation>
    <scope>IDENTIFICATION</scope>
    <source>
        <tissue evidence="4 5">Total insect</tissue>
    </source>
</reference>
<dbReference type="PANTHER" id="PTHR14633">
    <property type="entry name" value="LITTLE ELONGATION COMPLEX SUBUNIT 2"/>
    <property type="match status" value="1"/>
</dbReference>
<accession>A0A6P8ZWU0</accession>
<evidence type="ECO:0000313" key="5">
    <source>
        <dbReference type="RefSeq" id="XP_034249284.1"/>
    </source>
</evidence>
<gene>
    <name evidence="4 5 6" type="primary">LOC117650094</name>
</gene>
<feature type="compositionally biased region" description="Polar residues" evidence="1">
    <location>
        <begin position="486"/>
        <end position="495"/>
    </location>
</feature>
<dbReference type="RefSeq" id="XP_034249284.1">
    <property type="nucleotide sequence ID" value="XM_034393393.1"/>
</dbReference>
<protein>
    <submittedName>
        <fullName evidence="4 5">Little elongation complex subunit 2-like isoform X1</fullName>
    </submittedName>
</protein>
<feature type="compositionally biased region" description="Acidic residues" evidence="1">
    <location>
        <begin position="458"/>
        <end position="478"/>
    </location>
</feature>
<feature type="region of interest" description="Disordered" evidence="1">
    <location>
        <begin position="402"/>
        <end position="546"/>
    </location>
</feature>
<feature type="compositionally biased region" description="Polar residues" evidence="1">
    <location>
        <begin position="424"/>
        <end position="441"/>
    </location>
</feature>
<feature type="compositionally biased region" description="Polar residues" evidence="1">
    <location>
        <begin position="402"/>
        <end position="415"/>
    </location>
</feature>
<feature type="region of interest" description="Disordered" evidence="1">
    <location>
        <begin position="1"/>
        <end position="20"/>
    </location>
</feature>
<dbReference type="RefSeq" id="XP_034249286.1">
    <property type="nucleotide sequence ID" value="XM_034393395.1"/>
</dbReference>
<dbReference type="GO" id="GO:0042796">
    <property type="term" value="P:snRNA transcription by RNA polymerase III"/>
    <property type="evidence" value="ECO:0007669"/>
    <property type="project" value="TreeGrafter"/>
</dbReference>
<dbReference type="AlphaFoldDB" id="A0A6P8ZWU0"/>
<organism evidence="6">
    <name type="scientific">Thrips palmi</name>
    <name type="common">Melon thrips</name>
    <dbReference type="NCBI Taxonomy" id="161013"/>
    <lineage>
        <taxon>Eukaryota</taxon>
        <taxon>Metazoa</taxon>
        <taxon>Ecdysozoa</taxon>
        <taxon>Arthropoda</taxon>
        <taxon>Hexapoda</taxon>
        <taxon>Insecta</taxon>
        <taxon>Pterygota</taxon>
        <taxon>Neoptera</taxon>
        <taxon>Paraneoptera</taxon>
        <taxon>Thysanoptera</taxon>
        <taxon>Terebrantia</taxon>
        <taxon>Thripoidea</taxon>
        <taxon>Thripidae</taxon>
        <taxon>Thrips</taxon>
    </lineage>
</organism>
<dbReference type="KEGG" id="tpal:117650094"/>